<dbReference type="Pfam" id="PF13445">
    <property type="entry name" value="zf-RING_UBOX"/>
    <property type="match status" value="1"/>
</dbReference>
<evidence type="ECO:0000259" key="5">
    <source>
        <dbReference type="PROSITE" id="PS50089"/>
    </source>
</evidence>
<dbReference type="PROSITE" id="PS50089">
    <property type="entry name" value="ZF_RING_2"/>
    <property type="match status" value="1"/>
</dbReference>
<evidence type="ECO:0000313" key="8">
    <source>
        <dbReference type="EMBL" id="KAJ8391032.1"/>
    </source>
</evidence>
<dbReference type="InterPro" id="IPR000315">
    <property type="entry name" value="Znf_B-box"/>
</dbReference>
<comment type="caution">
    <text evidence="8">The sequence shown here is derived from an EMBL/GenBank/DDBJ whole genome shotgun (WGS) entry which is preliminary data.</text>
</comment>
<dbReference type="PROSITE" id="PS50119">
    <property type="entry name" value="ZF_BBOX"/>
    <property type="match status" value="1"/>
</dbReference>
<dbReference type="SUPFAM" id="SSF57845">
    <property type="entry name" value="B-box zinc-binding domain"/>
    <property type="match status" value="2"/>
</dbReference>
<dbReference type="PROSITE" id="PS50188">
    <property type="entry name" value="B302_SPRY"/>
    <property type="match status" value="1"/>
</dbReference>
<dbReference type="InterPro" id="IPR001841">
    <property type="entry name" value="Znf_RING"/>
</dbReference>
<keyword evidence="2 4" id="KW-0863">Zinc-finger</keyword>
<dbReference type="SMART" id="SM00184">
    <property type="entry name" value="RING"/>
    <property type="match status" value="1"/>
</dbReference>
<dbReference type="PROSITE" id="PS00518">
    <property type="entry name" value="ZF_RING_1"/>
    <property type="match status" value="1"/>
</dbReference>
<dbReference type="SUPFAM" id="SSF49899">
    <property type="entry name" value="Concanavalin A-like lectins/glucanases"/>
    <property type="match status" value="1"/>
</dbReference>
<dbReference type="Gene3D" id="3.30.40.10">
    <property type="entry name" value="Zinc/RING finger domain, C3HC4 (zinc finger)"/>
    <property type="match status" value="1"/>
</dbReference>
<protein>
    <recommendedName>
        <fullName evidence="10">Tripartite motif-containing protein 35-like</fullName>
    </recommendedName>
</protein>
<dbReference type="Gene3D" id="2.60.120.920">
    <property type="match status" value="1"/>
</dbReference>
<dbReference type="AlphaFoldDB" id="A0AAD7WBI6"/>
<dbReference type="InterPro" id="IPR006574">
    <property type="entry name" value="PRY"/>
</dbReference>
<dbReference type="GO" id="GO:0008270">
    <property type="term" value="F:zinc ion binding"/>
    <property type="evidence" value="ECO:0007669"/>
    <property type="project" value="UniProtKB-KW"/>
</dbReference>
<dbReference type="Pfam" id="PF13765">
    <property type="entry name" value="PRY"/>
    <property type="match status" value="1"/>
</dbReference>
<dbReference type="InterPro" id="IPR013083">
    <property type="entry name" value="Znf_RING/FYVE/PHD"/>
</dbReference>
<organism evidence="8 9">
    <name type="scientific">Aldrovandia affinis</name>
    <dbReference type="NCBI Taxonomy" id="143900"/>
    <lineage>
        <taxon>Eukaryota</taxon>
        <taxon>Metazoa</taxon>
        <taxon>Chordata</taxon>
        <taxon>Craniata</taxon>
        <taxon>Vertebrata</taxon>
        <taxon>Euteleostomi</taxon>
        <taxon>Actinopterygii</taxon>
        <taxon>Neopterygii</taxon>
        <taxon>Teleostei</taxon>
        <taxon>Notacanthiformes</taxon>
        <taxon>Halosauridae</taxon>
        <taxon>Aldrovandia</taxon>
    </lineage>
</organism>
<evidence type="ECO:0008006" key="10">
    <source>
        <dbReference type="Google" id="ProtNLM"/>
    </source>
</evidence>
<sequence>MTAMYSASEEDLSCPVCWDIFREPVVLPCGHSFCKDCVQTYWAPQNPRSCPVCRAEAPAGEPLVSLTLKNLCESAIKESDRSRPAGSDSLGLCILHDMELTLFCLEDYQPVCIACQTFGEHRAHECCQIDEVALELKEKAKIALETLHKKLMTFYKAKNSCDKAAMHIQSQARYMMRHINTEFRTLRHFLQDEEEARVAAVRKEEQRKSEILRHKIWEITTEIESLVDTTLKIEGEMETEALPFLQNYEATMKRAQCTQPDPELVPGALMDVAGHLGNLKFRVWEKMQSLVKFAPVTLDPNTADTWLNLSGDLTELWVRDEEQSLPDNPERNNSYQCALGSKGFCTGIHSWDILVGGSTVWALGVASETARRKGKRKSSMDYPPLSLALMNLCETIRMERGPRGTAGFGTLCRLHKQDLKTFCMGDTVPVCEICQGV</sequence>
<keyword evidence="3" id="KW-0862">Zinc</keyword>
<dbReference type="InterPro" id="IPR017907">
    <property type="entry name" value="Znf_RING_CS"/>
</dbReference>
<dbReference type="PANTHER" id="PTHR24103">
    <property type="entry name" value="E3 UBIQUITIN-PROTEIN LIGASE TRIM"/>
    <property type="match status" value="1"/>
</dbReference>
<evidence type="ECO:0000313" key="9">
    <source>
        <dbReference type="Proteomes" id="UP001221898"/>
    </source>
</evidence>
<dbReference type="PRINTS" id="PR01407">
    <property type="entry name" value="BUTYPHLNCDUF"/>
</dbReference>
<dbReference type="InterPro" id="IPR001870">
    <property type="entry name" value="B30.2/SPRY"/>
</dbReference>
<evidence type="ECO:0000259" key="6">
    <source>
        <dbReference type="PROSITE" id="PS50119"/>
    </source>
</evidence>
<dbReference type="InterPro" id="IPR050143">
    <property type="entry name" value="TRIM/RBCC"/>
</dbReference>
<gene>
    <name evidence="8" type="ORF">AAFF_G00096530</name>
</gene>
<keyword evidence="1" id="KW-0479">Metal-binding</keyword>
<evidence type="ECO:0000259" key="7">
    <source>
        <dbReference type="PROSITE" id="PS50188"/>
    </source>
</evidence>
<dbReference type="Proteomes" id="UP001221898">
    <property type="component" value="Unassembled WGS sequence"/>
</dbReference>
<evidence type="ECO:0000256" key="1">
    <source>
        <dbReference type="ARBA" id="ARBA00022723"/>
    </source>
</evidence>
<proteinExistence type="predicted"/>
<dbReference type="InterPro" id="IPR027370">
    <property type="entry name" value="Znf-RING_euk"/>
</dbReference>
<evidence type="ECO:0000256" key="4">
    <source>
        <dbReference type="PROSITE-ProRule" id="PRU00024"/>
    </source>
</evidence>
<dbReference type="Pfam" id="PF00643">
    <property type="entry name" value="zf-B_box"/>
    <property type="match status" value="1"/>
</dbReference>
<feature type="domain" description="RING-type" evidence="5">
    <location>
        <begin position="14"/>
        <end position="54"/>
    </location>
</feature>
<dbReference type="Gene3D" id="3.30.160.60">
    <property type="entry name" value="Classic Zinc Finger"/>
    <property type="match status" value="1"/>
</dbReference>
<name>A0AAD7WBI6_9TELE</name>
<dbReference type="SUPFAM" id="SSF57850">
    <property type="entry name" value="RING/U-box"/>
    <property type="match status" value="1"/>
</dbReference>
<dbReference type="SMART" id="SM00589">
    <property type="entry name" value="PRY"/>
    <property type="match status" value="1"/>
</dbReference>
<reference evidence="8" key="1">
    <citation type="journal article" date="2023" name="Science">
        <title>Genome structures resolve the early diversification of teleost fishes.</title>
        <authorList>
            <person name="Parey E."/>
            <person name="Louis A."/>
            <person name="Montfort J."/>
            <person name="Bouchez O."/>
            <person name="Roques C."/>
            <person name="Iampietro C."/>
            <person name="Lluch J."/>
            <person name="Castinel A."/>
            <person name="Donnadieu C."/>
            <person name="Desvignes T."/>
            <person name="Floi Bucao C."/>
            <person name="Jouanno E."/>
            <person name="Wen M."/>
            <person name="Mejri S."/>
            <person name="Dirks R."/>
            <person name="Jansen H."/>
            <person name="Henkel C."/>
            <person name="Chen W.J."/>
            <person name="Zahm M."/>
            <person name="Cabau C."/>
            <person name="Klopp C."/>
            <person name="Thompson A.W."/>
            <person name="Robinson-Rechavi M."/>
            <person name="Braasch I."/>
            <person name="Lecointre G."/>
            <person name="Bobe J."/>
            <person name="Postlethwait J.H."/>
            <person name="Berthelot C."/>
            <person name="Roest Crollius H."/>
            <person name="Guiguen Y."/>
        </authorList>
    </citation>
    <scope>NUCLEOTIDE SEQUENCE</scope>
    <source>
        <strain evidence="8">NC1722</strain>
    </source>
</reference>
<feature type="domain" description="B30.2/SPRY" evidence="7">
    <location>
        <begin position="276"/>
        <end position="437"/>
    </location>
</feature>
<keyword evidence="9" id="KW-1185">Reference proteome</keyword>
<evidence type="ECO:0000256" key="2">
    <source>
        <dbReference type="ARBA" id="ARBA00022771"/>
    </source>
</evidence>
<evidence type="ECO:0000256" key="3">
    <source>
        <dbReference type="ARBA" id="ARBA00022833"/>
    </source>
</evidence>
<dbReference type="EMBL" id="JAINUG010000162">
    <property type="protein sequence ID" value="KAJ8391032.1"/>
    <property type="molecule type" value="Genomic_DNA"/>
</dbReference>
<feature type="domain" description="B box-type" evidence="6">
    <location>
        <begin position="88"/>
        <end position="129"/>
    </location>
</feature>
<dbReference type="InterPro" id="IPR043136">
    <property type="entry name" value="B30.2/SPRY_sf"/>
</dbReference>
<dbReference type="InterPro" id="IPR013320">
    <property type="entry name" value="ConA-like_dom_sf"/>
</dbReference>
<accession>A0AAD7WBI6</accession>
<dbReference type="InterPro" id="IPR003879">
    <property type="entry name" value="Butyrophylin_SPRY"/>
</dbReference>